<accession>A0A367Q1V4</accession>
<dbReference type="Proteomes" id="UP000252107">
    <property type="component" value="Unassembled WGS sequence"/>
</dbReference>
<protein>
    <recommendedName>
        <fullName evidence="4">DUF2834 domain-containing protein</fullName>
    </recommendedName>
</protein>
<evidence type="ECO:0000313" key="2">
    <source>
        <dbReference type="EMBL" id="RCJ18169.1"/>
    </source>
</evidence>
<keyword evidence="1" id="KW-0812">Transmembrane</keyword>
<sequence length="111" mass="12931">MLKVIYILLCILGTFLPYSQFLPFVLEHGFDIRLFFEQLFANRISGFFGMDVIISSLVLWVFVFWEGTRLKMQNLWVYIASNLLVGVSLGLPLFLLMRQFQLEQQTDTAIS</sequence>
<keyword evidence="1" id="KW-0472">Membrane</keyword>
<dbReference type="AlphaFoldDB" id="A0A367Q1V4"/>
<gene>
    <name evidence="2" type="ORF">A6770_06220</name>
</gene>
<proteinExistence type="predicted"/>
<organism evidence="2 3">
    <name type="scientific">Nostoc minutum NIES-26</name>
    <dbReference type="NCBI Taxonomy" id="1844469"/>
    <lineage>
        <taxon>Bacteria</taxon>
        <taxon>Bacillati</taxon>
        <taxon>Cyanobacteriota</taxon>
        <taxon>Cyanophyceae</taxon>
        <taxon>Nostocales</taxon>
        <taxon>Nostocaceae</taxon>
        <taxon>Nostoc</taxon>
    </lineage>
</organism>
<evidence type="ECO:0000256" key="1">
    <source>
        <dbReference type="SAM" id="Phobius"/>
    </source>
</evidence>
<name>A0A367Q1V4_9NOSO</name>
<dbReference type="InterPro" id="IPR021362">
    <property type="entry name" value="DUF2834"/>
</dbReference>
<dbReference type="Pfam" id="PF11196">
    <property type="entry name" value="DUF2834"/>
    <property type="match status" value="1"/>
</dbReference>
<feature type="transmembrane region" description="Helical" evidence="1">
    <location>
        <begin position="47"/>
        <end position="65"/>
    </location>
</feature>
<feature type="transmembrane region" description="Helical" evidence="1">
    <location>
        <begin position="77"/>
        <end position="96"/>
    </location>
</feature>
<keyword evidence="3" id="KW-1185">Reference proteome</keyword>
<comment type="caution">
    <text evidence="2">The sequence shown here is derived from an EMBL/GenBank/DDBJ whole genome shotgun (WGS) entry which is preliminary data.</text>
</comment>
<feature type="transmembrane region" description="Helical" evidence="1">
    <location>
        <begin position="6"/>
        <end position="26"/>
    </location>
</feature>
<evidence type="ECO:0000313" key="3">
    <source>
        <dbReference type="Proteomes" id="UP000252107"/>
    </source>
</evidence>
<dbReference type="EMBL" id="LXQD01000350">
    <property type="protein sequence ID" value="RCJ18169.1"/>
    <property type="molecule type" value="Genomic_DNA"/>
</dbReference>
<keyword evidence="1" id="KW-1133">Transmembrane helix</keyword>
<reference evidence="2" key="1">
    <citation type="submission" date="2016-04" db="EMBL/GenBank/DDBJ databases">
        <authorList>
            <person name="Tabuchi Yagui T.R."/>
        </authorList>
    </citation>
    <scope>NUCLEOTIDE SEQUENCE [LARGE SCALE GENOMIC DNA]</scope>
    <source>
        <strain evidence="2">NIES-26</strain>
    </source>
</reference>
<evidence type="ECO:0008006" key="4">
    <source>
        <dbReference type="Google" id="ProtNLM"/>
    </source>
</evidence>